<feature type="chain" id="PRO_5002431045" evidence="1">
    <location>
        <begin position="18"/>
        <end position="27"/>
    </location>
</feature>
<protein>
    <submittedName>
        <fullName evidence="2">Uncharacterized protein</fullName>
    </submittedName>
</protein>
<dbReference type="EMBL" id="GBXM01102190">
    <property type="protein sequence ID" value="JAH06387.1"/>
    <property type="molecule type" value="Transcribed_RNA"/>
</dbReference>
<feature type="signal peptide" evidence="1">
    <location>
        <begin position="1"/>
        <end position="17"/>
    </location>
</feature>
<reference evidence="2" key="1">
    <citation type="submission" date="2014-11" db="EMBL/GenBank/DDBJ databases">
        <authorList>
            <person name="Amaro Gonzalez C."/>
        </authorList>
    </citation>
    <scope>NUCLEOTIDE SEQUENCE</scope>
</reference>
<proteinExistence type="predicted"/>
<name>A0A0E9PQ37_ANGAN</name>
<dbReference type="AlphaFoldDB" id="A0A0E9PQ37"/>
<evidence type="ECO:0000256" key="1">
    <source>
        <dbReference type="SAM" id="SignalP"/>
    </source>
</evidence>
<organism evidence="2">
    <name type="scientific">Anguilla anguilla</name>
    <name type="common">European freshwater eel</name>
    <name type="synonym">Muraena anguilla</name>
    <dbReference type="NCBI Taxonomy" id="7936"/>
    <lineage>
        <taxon>Eukaryota</taxon>
        <taxon>Metazoa</taxon>
        <taxon>Chordata</taxon>
        <taxon>Craniata</taxon>
        <taxon>Vertebrata</taxon>
        <taxon>Euteleostomi</taxon>
        <taxon>Actinopterygii</taxon>
        <taxon>Neopterygii</taxon>
        <taxon>Teleostei</taxon>
        <taxon>Anguilliformes</taxon>
        <taxon>Anguillidae</taxon>
        <taxon>Anguilla</taxon>
    </lineage>
</organism>
<keyword evidence="1" id="KW-0732">Signal</keyword>
<sequence length="27" mass="3488">MFLFLCILCLHYYFVHYFRHEANDTQY</sequence>
<accession>A0A0E9PQ37</accession>
<reference evidence="2" key="2">
    <citation type="journal article" date="2015" name="Fish Shellfish Immunol.">
        <title>Early steps in the European eel (Anguilla anguilla)-Vibrio vulnificus interaction in the gills: Role of the RtxA13 toxin.</title>
        <authorList>
            <person name="Callol A."/>
            <person name="Pajuelo D."/>
            <person name="Ebbesson L."/>
            <person name="Teles M."/>
            <person name="MacKenzie S."/>
            <person name="Amaro C."/>
        </authorList>
    </citation>
    <scope>NUCLEOTIDE SEQUENCE</scope>
</reference>
<evidence type="ECO:0000313" key="2">
    <source>
        <dbReference type="EMBL" id="JAH06387.1"/>
    </source>
</evidence>